<protein>
    <recommendedName>
        <fullName evidence="3">Non-specific lipid-transfer protein</fullName>
    </recommendedName>
</protein>
<evidence type="ECO:0000313" key="6">
    <source>
        <dbReference type="EMBL" id="OAY44687.1"/>
    </source>
</evidence>
<organism evidence="6 7">
    <name type="scientific">Manihot esculenta</name>
    <name type="common">Cassava</name>
    <name type="synonym">Jatropha manihot</name>
    <dbReference type="NCBI Taxonomy" id="3983"/>
    <lineage>
        <taxon>Eukaryota</taxon>
        <taxon>Viridiplantae</taxon>
        <taxon>Streptophyta</taxon>
        <taxon>Embryophyta</taxon>
        <taxon>Tracheophyta</taxon>
        <taxon>Spermatophyta</taxon>
        <taxon>Magnoliopsida</taxon>
        <taxon>eudicotyledons</taxon>
        <taxon>Gunneridae</taxon>
        <taxon>Pentapetalae</taxon>
        <taxon>rosids</taxon>
        <taxon>fabids</taxon>
        <taxon>Malpighiales</taxon>
        <taxon>Euphorbiaceae</taxon>
        <taxon>Crotonoideae</taxon>
        <taxon>Manihoteae</taxon>
        <taxon>Manihot</taxon>
    </lineage>
</organism>
<dbReference type="Gramene" id="Manes.08G171700.1.v8.1">
    <property type="protein sequence ID" value="Manes.08G171700.1.v8.1.CDS"/>
    <property type="gene ID" value="Manes.08G171700.v8.1"/>
</dbReference>
<feature type="domain" description="Bifunctional inhibitor/plant lipid transfer protein/seed storage helical" evidence="5">
    <location>
        <begin position="32"/>
        <end position="120"/>
    </location>
</feature>
<evidence type="ECO:0000313" key="7">
    <source>
        <dbReference type="Proteomes" id="UP000091857"/>
    </source>
</evidence>
<evidence type="ECO:0000256" key="1">
    <source>
        <dbReference type="ARBA" id="ARBA00009748"/>
    </source>
</evidence>
<dbReference type="STRING" id="3983.A0A2C9VH42"/>
<keyword evidence="2" id="KW-1015">Disulfide bond</keyword>
<name>A0A2C9VH42_MANES</name>
<dbReference type="PRINTS" id="PR00382">
    <property type="entry name" value="LIPIDTRNSFER"/>
</dbReference>
<dbReference type="CDD" id="cd01960">
    <property type="entry name" value="nsLTP1"/>
    <property type="match status" value="1"/>
</dbReference>
<evidence type="ECO:0000256" key="4">
    <source>
        <dbReference type="SAM" id="SignalP"/>
    </source>
</evidence>
<sequence>MANSRVLKYLAWLVLVSLVVGAPKVSRAAVTCEQVVTNLYPCINYVLRGGQVPGQCCTGIKNLFSAAQNTPDRRTVCKCMKSAISSSGVAYNSYNIGLAAGLPAKCHVNVPYKIDPSTNCDTIQ</sequence>
<keyword evidence="4" id="KW-0732">Signal</keyword>
<evidence type="ECO:0000256" key="3">
    <source>
        <dbReference type="RuleBase" id="RU000628"/>
    </source>
</evidence>
<dbReference type="SMART" id="SM00499">
    <property type="entry name" value="AAI"/>
    <property type="match status" value="1"/>
</dbReference>
<dbReference type="InterPro" id="IPR000528">
    <property type="entry name" value="Plant_nsLTP"/>
</dbReference>
<feature type="chain" id="PRO_5012090193" description="Non-specific lipid-transfer protein" evidence="4">
    <location>
        <begin position="22"/>
        <end position="124"/>
    </location>
</feature>
<comment type="similarity">
    <text evidence="1 3">Belongs to the plant LTP family.</text>
</comment>
<keyword evidence="3" id="KW-0446">Lipid-binding</keyword>
<dbReference type="GO" id="GO:0008289">
    <property type="term" value="F:lipid binding"/>
    <property type="evidence" value="ECO:0007669"/>
    <property type="project" value="UniProtKB-KW"/>
</dbReference>
<evidence type="ECO:0000256" key="2">
    <source>
        <dbReference type="ARBA" id="ARBA00023157"/>
    </source>
</evidence>
<dbReference type="EMBL" id="CM004394">
    <property type="protein sequence ID" value="OAY44687.1"/>
    <property type="molecule type" value="Genomic_DNA"/>
</dbReference>
<dbReference type="Proteomes" id="UP000091857">
    <property type="component" value="Chromosome 8"/>
</dbReference>
<gene>
    <name evidence="6" type="ORF">MANES_08G171700v8</name>
</gene>
<proteinExistence type="inferred from homology"/>
<dbReference type="OrthoDB" id="1890443at2759"/>
<keyword evidence="7" id="KW-1185">Reference proteome</keyword>
<dbReference type="PANTHER" id="PTHR33076">
    <property type="entry name" value="NON-SPECIFIC LIPID-TRANSFER PROTEIN 2-RELATED"/>
    <property type="match status" value="1"/>
</dbReference>
<dbReference type="AlphaFoldDB" id="A0A2C9VH42"/>
<reference evidence="7" key="1">
    <citation type="journal article" date="2016" name="Nat. Biotechnol.">
        <title>Sequencing wild and cultivated cassava and related species reveals extensive interspecific hybridization and genetic diversity.</title>
        <authorList>
            <person name="Bredeson J.V."/>
            <person name="Lyons J.B."/>
            <person name="Prochnik S.E."/>
            <person name="Wu G.A."/>
            <person name="Ha C.M."/>
            <person name="Edsinger-Gonzales E."/>
            <person name="Grimwood J."/>
            <person name="Schmutz J."/>
            <person name="Rabbi I.Y."/>
            <person name="Egesi C."/>
            <person name="Nauluvula P."/>
            <person name="Lebot V."/>
            <person name="Ndunguru J."/>
            <person name="Mkamilo G."/>
            <person name="Bart R.S."/>
            <person name="Setter T.L."/>
            <person name="Gleadow R.M."/>
            <person name="Kulakow P."/>
            <person name="Ferguson M.E."/>
            <person name="Rounsley S."/>
            <person name="Rokhsar D.S."/>
        </authorList>
    </citation>
    <scope>NUCLEOTIDE SEQUENCE [LARGE SCALE GENOMIC DNA]</scope>
    <source>
        <strain evidence="7">cv. AM560-2</strain>
    </source>
</reference>
<dbReference type="OMA" id="CGLQLPY"/>
<accession>A0A2C9VH42</accession>
<evidence type="ECO:0000259" key="5">
    <source>
        <dbReference type="SMART" id="SM00499"/>
    </source>
</evidence>
<comment type="function">
    <text evidence="3">Plant non-specific lipid-transfer proteins transfer phospholipids as well as galactolipids across membranes. May play a role in wax or cutin deposition in the cell walls of expanding epidermal cells and certain secretory tissues.</text>
</comment>
<comment type="caution">
    <text evidence="6">The sequence shown here is derived from an EMBL/GenBank/DDBJ whole genome shotgun (WGS) entry which is preliminary data.</text>
</comment>
<dbReference type="InterPro" id="IPR036312">
    <property type="entry name" value="Bifun_inhib/LTP/seed_sf"/>
</dbReference>
<dbReference type="Gene3D" id="1.10.110.10">
    <property type="entry name" value="Plant lipid-transfer and hydrophobic proteins"/>
    <property type="match status" value="1"/>
</dbReference>
<dbReference type="PROSITE" id="PS00597">
    <property type="entry name" value="PLANT_LTP"/>
    <property type="match status" value="1"/>
</dbReference>
<feature type="signal peptide" evidence="4">
    <location>
        <begin position="1"/>
        <end position="21"/>
    </location>
</feature>
<dbReference type="Pfam" id="PF00234">
    <property type="entry name" value="Tryp_alpha_amyl"/>
    <property type="match status" value="1"/>
</dbReference>
<dbReference type="GO" id="GO:0006869">
    <property type="term" value="P:lipid transport"/>
    <property type="evidence" value="ECO:0007669"/>
    <property type="project" value="InterPro"/>
</dbReference>
<dbReference type="InterPro" id="IPR016140">
    <property type="entry name" value="Bifunc_inhib/LTP/seed_store"/>
</dbReference>
<dbReference type="SUPFAM" id="SSF47699">
    <property type="entry name" value="Bifunctional inhibitor/lipid-transfer protein/seed storage 2S albumin"/>
    <property type="match status" value="1"/>
</dbReference>
<keyword evidence="3" id="KW-0813">Transport</keyword>